<dbReference type="Proteomes" id="UP000242457">
    <property type="component" value="Unassembled WGS sequence"/>
</dbReference>
<organism evidence="1 2">
    <name type="scientific">Apis cerana cerana</name>
    <name type="common">Oriental honeybee</name>
    <dbReference type="NCBI Taxonomy" id="94128"/>
    <lineage>
        <taxon>Eukaryota</taxon>
        <taxon>Metazoa</taxon>
        <taxon>Ecdysozoa</taxon>
        <taxon>Arthropoda</taxon>
        <taxon>Hexapoda</taxon>
        <taxon>Insecta</taxon>
        <taxon>Pterygota</taxon>
        <taxon>Neoptera</taxon>
        <taxon>Endopterygota</taxon>
        <taxon>Hymenoptera</taxon>
        <taxon>Apocrita</taxon>
        <taxon>Aculeata</taxon>
        <taxon>Apoidea</taxon>
        <taxon>Anthophila</taxon>
        <taxon>Apidae</taxon>
        <taxon>Apis</taxon>
    </lineage>
</organism>
<protein>
    <submittedName>
        <fullName evidence="1">Uncharacterized protein</fullName>
    </submittedName>
</protein>
<gene>
    <name evidence="1" type="ORF">APICC_01056</name>
</gene>
<reference evidence="1 2" key="1">
    <citation type="submission" date="2014-07" db="EMBL/GenBank/DDBJ databases">
        <title>Genomic and transcriptomic analysis on Apis cerana provide comprehensive insights into honey bee biology.</title>
        <authorList>
            <person name="Diao Q."/>
            <person name="Sun L."/>
            <person name="Zheng H."/>
            <person name="Zheng H."/>
            <person name="Xu S."/>
            <person name="Wang S."/>
            <person name="Zeng Z."/>
            <person name="Hu F."/>
            <person name="Su S."/>
            <person name="Wu J."/>
        </authorList>
    </citation>
    <scope>NUCLEOTIDE SEQUENCE [LARGE SCALE GENOMIC DNA]</scope>
    <source>
        <tissue evidence="1">Pupae without intestine</tissue>
    </source>
</reference>
<dbReference type="EMBL" id="KZ288364">
    <property type="protein sequence ID" value="PBC26875.1"/>
    <property type="molecule type" value="Genomic_DNA"/>
</dbReference>
<proteinExistence type="predicted"/>
<accession>A0A2A3E5A2</accession>
<evidence type="ECO:0000313" key="1">
    <source>
        <dbReference type="EMBL" id="PBC26875.1"/>
    </source>
</evidence>
<evidence type="ECO:0000313" key="2">
    <source>
        <dbReference type="Proteomes" id="UP000242457"/>
    </source>
</evidence>
<dbReference type="AlphaFoldDB" id="A0A2A3E5A2"/>
<sequence>MPVDESRFERVPALNSMHASTWPFIRATSKNGPLQPSDIQEKEKPVTKNIRAHRTQNEPEFKEMGGLQRPLTDGLYLFGKSVYLMISFIK</sequence>
<keyword evidence="2" id="KW-1185">Reference proteome</keyword>
<name>A0A2A3E5A2_APICC</name>